<name>A0A5B7FUV1_PORTR</name>
<organism evidence="2 3">
    <name type="scientific">Portunus trituberculatus</name>
    <name type="common">Swimming crab</name>
    <name type="synonym">Neptunus trituberculatus</name>
    <dbReference type="NCBI Taxonomy" id="210409"/>
    <lineage>
        <taxon>Eukaryota</taxon>
        <taxon>Metazoa</taxon>
        <taxon>Ecdysozoa</taxon>
        <taxon>Arthropoda</taxon>
        <taxon>Crustacea</taxon>
        <taxon>Multicrustacea</taxon>
        <taxon>Malacostraca</taxon>
        <taxon>Eumalacostraca</taxon>
        <taxon>Eucarida</taxon>
        <taxon>Decapoda</taxon>
        <taxon>Pleocyemata</taxon>
        <taxon>Brachyura</taxon>
        <taxon>Eubrachyura</taxon>
        <taxon>Portunoidea</taxon>
        <taxon>Portunidae</taxon>
        <taxon>Portuninae</taxon>
        <taxon>Portunus</taxon>
    </lineage>
</organism>
<sequence length="71" mass="7658">MVAPPRIPARPLSPAPPPPLPPPRHILGFQYRATPVPAHSDDVTVKAVTHHSPELAPLSQPPQFVNILPNI</sequence>
<evidence type="ECO:0000313" key="2">
    <source>
        <dbReference type="EMBL" id="MPC50332.1"/>
    </source>
</evidence>
<gene>
    <name evidence="2" type="ORF">E2C01_044160</name>
</gene>
<dbReference type="AlphaFoldDB" id="A0A5B7FUV1"/>
<evidence type="ECO:0000313" key="3">
    <source>
        <dbReference type="Proteomes" id="UP000324222"/>
    </source>
</evidence>
<keyword evidence="3" id="KW-1185">Reference proteome</keyword>
<dbReference type="EMBL" id="VSRR010009439">
    <property type="protein sequence ID" value="MPC50332.1"/>
    <property type="molecule type" value="Genomic_DNA"/>
</dbReference>
<dbReference type="Proteomes" id="UP000324222">
    <property type="component" value="Unassembled WGS sequence"/>
</dbReference>
<accession>A0A5B7FUV1</accession>
<comment type="caution">
    <text evidence="2">The sequence shown here is derived from an EMBL/GenBank/DDBJ whole genome shotgun (WGS) entry which is preliminary data.</text>
</comment>
<evidence type="ECO:0000256" key="1">
    <source>
        <dbReference type="SAM" id="MobiDB-lite"/>
    </source>
</evidence>
<proteinExistence type="predicted"/>
<reference evidence="2 3" key="1">
    <citation type="submission" date="2019-05" db="EMBL/GenBank/DDBJ databases">
        <title>Another draft genome of Portunus trituberculatus and its Hox gene families provides insights of decapod evolution.</title>
        <authorList>
            <person name="Jeong J.-H."/>
            <person name="Song I."/>
            <person name="Kim S."/>
            <person name="Choi T."/>
            <person name="Kim D."/>
            <person name="Ryu S."/>
            <person name="Kim W."/>
        </authorList>
    </citation>
    <scope>NUCLEOTIDE SEQUENCE [LARGE SCALE GENOMIC DNA]</scope>
    <source>
        <tissue evidence="2">Muscle</tissue>
    </source>
</reference>
<feature type="region of interest" description="Disordered" evidence="1">
    <location>
        <begin position="1"/>
        <end position="22"/>
    </location>
</feature>
<protein>
    <submittedName>
        <fullName evidence="2">Uncharacterized protein</fullName>
    </submittedName>
</protein>